<dbReference type="Pfam" id="PF04263">
    <property type="entry name" value="TPK_catalytic"/>
    <property type="match status" value="1"/>
</dbReference>
<organism evidence="7 8">
    <name type="scientific">Carboxydothermus islandicus</name>
    <dbReference type="NCBI Taxonomy" id="661089"/>
    <lineage>
        <taxon>Bacteria</taxon>
        <taxon>Bacillati</taxon>
        <taxon>Bacillota</taxon>
        <taxon>Clostridia</taxon>
        <taxon>Thermoanaerobacterales</taxon>
        <taxon>Thermoanaerobacteraceae</taxon>
        <taxon>Carboxydothermus</taxon>
    </lineage>
</organism>
<dbReference type="SUPFAM" id="SSF63999">
    <property type="entry name" value="Thiamin pyrophosphokinase, catalytic domain"/>
    <property type="match status" value="1"/>
</dbReference>
<name>A0A1L8D2Y9_9THEO</name>
<dbReference type="GO" id="GO:0005524">
    <property type="term" value="F:ATP binding"/>
    <property type="evidence" value="ECO:0007669"/>
    <property type="project" value="UniProtKB-KW"/>
</dbReference>
<comment type="caution">
    <text evidence="7">The sequence shown here is derived from an EMBL/GenBank/DDBJ whole genome shotgun (WGS) entry which is preliminary data.</text>
</comment>
<keyword evidence="1" id="KW-0808">Transferase</keyword>
<accession>A0A1L8D2Y9</accession>
<proteinExistence type="predicted"/>
<dbReference type="PANTHER" id="PTHR41299:SF1">
    <property type="entry name" value="THIAMINE PYROPHOSPHOKINASE"/>
    <property type="match status" value="1"/>
</dbReference>
<evidence type="ECO:0000256" key="4">
    <source>
        <dbReference type="ARBA" id="ARBA00022840"/>
    </source>
</evidence>
<protein>
    <recommendedName>
        <fullName evidence="5">Thiamine diphosphokinase</fullName>
        <ecNumber evidence="5">2.7.6.2</ecNumber>
    </recommendedName>
</protein>
<reference evidence="8" key="1">
    <citation type="submission" date="2016-12" db="EMBL/GenBank/DDBJ databases">
        <title>Draft Genome Sequences od Carboxydothermus pertinax and islandicus, Hydrogenogenic Carboxydotrophic Bacteria.</title>
        <authorList>
            <person name="Fukuyama Y."/>
            <person name="Ohmae K."/>
            <person name="Yoneda Y."/>
            <person name="Yoshida T."/>
            <person name="Sako Y."/>
        </authorList>
    </citation>
    <scope>NUCLEOTIDE SEQUENCE [LARGE SCALE GENOMIC DNA]</scope>
    <source>
        <strain evidence="8">SET</strain>
    </source>
</reference>
<dbReference type="CDD" id="cd07995">
    <property type="entry name" value="TPK"/>
    <property type="match status" value="1"/>
</dbReference>
<evidence type="ECO:0000256" key="5">
    <source>
        <dbReference type="NCBIfam" id="TIGR01378"/>
    </source>
</evidence>
<dbReference type="Pfam" id="PF04265">
    <property type="entry name" value="TPK_B1_binding"/>
    <property type="match status" value="1"/>
</dbReference>
<dbReference type="GO" id="GO:0009229">
    <property type="term" value="P:thiamine diphosphate biosynthetic process"/>
    <property type="evidence" value="ECO:0007669"/>
    <property type="project" value="InterPro"/>
</dbReference>
<dbReference type="InterPro" id="IPR036759">
    <property type="entry name" value="TPK_catalytic_sf"/>
</dbReference>
<evidence type="ECO:0000256" key="3">
    <source>
        <dbReference type="ARBA" id="ARBA00022777"/>
    </source>
</evidence>
<dbReference type="Gene3D" id="3.40.50.10240">
    <property type="entry name" value="Thiamin pyrophosphokinase, catalytic domain"/>
    <property type="match status" value="1"/>
</dbReference>
<dbReference type="AlphaFoldDB" id="A0A1L8D2Y9"/>
<keyword evidence="4" id="KW-0067">ATP-binding</keyword>
<dbReference type="GO" id="GO:0004788">
    <property type="term" value="F:thiamine diphosphokinase activity"/>
    <property type="evidence" value="ECO:0007669"/>
    <property type="project" value="UniProtKB-UniRule"/>
</dbReference>
<keyword evidence="8" id="KW-1185">Reference proteome</keyword>
<dbReference type="Proteomes" id="UP000187338">
    <property type="component" value="Unassembled WGS sequence"/>
</dbReference>
<dbReference type="OrthoDB" id="9804377at2"/>
<dbReference type="InterPro" id="IPR007371">
    <property type="entry name" value="TPK_catalytic"/>
</dbReference>
<dbReference type="InterPro" id="IPR036371">
    <property type="entry name" value="TPK_B1-bd_sf"/>
</dbReference>
<dbReference type="SMART" id="SM00983">
    <property type="entry name" value="TPK_B1_binding"/>
    <property type="match status" value="1"/>
</dbReference>
<dbReference type="EMBL" id="BDJL01000049">
    <property type="protein sequence ID" value="GAV25540.1"/>
    <property type="molecule type" value="Genomic_DNA"/>
</dbReference>
<evidence type="ECO:0000313" key="7">
    <source>
        <dbReference type="EMBL" id="GAV25540.1"/>
    </source>
</evidence>
<dbReference type="InterPro" id="IPR053149">
    <property type="entry name" value="TPK"/>
</dbReference>
<dbReference type="RefSeq" id="WP_075865691.1">
    <property type="nucleotide sequence ID" value="NZ_BDJL01000049.1"/>
</dbReference>
<keyword evidence="2" id="KW-0547">Nucleotide-binding</keyword>
<dbReference type="GO" id="GO:0006772">
    <property type="term" value="P:thiamine metabolic process"/>
    <property type="evidence" value="ECO:0007669"/>
    <property type="project" value="UniProtKB-UniRule"/>
</dbReference>
<evidence type="ECO:0000256" key="1">
    <source>
        <dbReference type="ARBA" id="ARBA00022679"/>
    </source>
</evidence>
<evidence type="ECO:0000313" key="8">
    <source>
        <dbReference type="Proteomes" id="UP000187338"/>
    </source>
</evidence>
<keyword evidence="3 7" id="KW-0418">Kinase</keyword>
<dbReference type="SUPFAM" id="SSF63862">
    <property type="entry name" value="Thiamin pyrophosphokinase, substrate-binding domain"/>
    <property type="match status" value="1"/>
</dbReference>
<dbReference type="InterPro" id="IPR006282">
    <property type="entry name" value="Thi_PPkinase"/>
</dbReference>
<dbReference type="EC" id="2.7.6.2" evidence="5"/>
<dbReference type="PANTHER" id="PTHR41299">
    <property type="entry name" value="THIAMINE PYROPHOSPHOKINASE"/>
    <property type="match status" value="1"/>
</dbReference>
<evidence type="ECO:0000256" key="2">
    <source>
        <dbReference type="ARBA" id="ARBA00022741"/>
    </source>
</evidence>
<dbReference type="GO" id="GO:0016301">
    <property type="term" value="F:kinase activity"/>
    <property type="evidence" value="ECO:0007669"/>
    <property type="project" value="UniProtKB-KW"/>
</dbReference>
<dbReference type="NCBIfam" id="TIGR01378">
    <property type="entry name" value="thi_PPkinase"/>
    <property type="match status" value="1"/>
</dbReference>
<dbReference type="STRING" id="661089.ciss_14730"/>
<feature type="domain" description="Thiamin pyrophosphokinase thiamin-binding" evidence="6">
    <location>
        <begin position="139"/>
        <end position="198"/>
    </location>
</feature>
<dbReference type="InterPro" id="IPR007373">
    <property type="entry name" value="Thiamin_PyroPKinase_B1-bd"/>
</dbReference>
<evidence type="ECO:0000259" key="6">
    <source>
        <dbReference type="SMART" id="SM00983"/>
    </source>
</evidence>
<dbReference type="GO" id="GO:0030975">
    <property type="term" value="F:thiamine binding"/>
    <property type="evidence" value="ECO:0007669"/>
    <property type="project" value="InterPro"/>
</dbReference>
<sequence>MRVIIFAGGEAPGFLPDLTPEDYLIVADGGARLLPPEVIPDLLLGDMDSLPKSLLEEFKRKGVRLNIYPAEKDFTDLEAAVQKAQELDASGIVVVGGSGGRSDHFFANLMLLGRCSCPVTWYGHDFIGYLNKNPLTLRGKPGQLFSVISLTGEVTGLTIEGAKYSIVGAKLSGGTTLGISNEFLTETVKVFWEKGKLIVLQMYAKEKN</sequence>
<gene>
    <name evidence="7" type="ORF">ciss_14730</name>
</gene>